<reference evidence="1 2" key="1">
    <citation type="submission" date="2018-02" db="EMBL/GenBank/DDBJ databases">
        <title>The genomes of Aspergillus section Nigri reveals drivers in fungal speciation.</title>
        <authorList>
            <consortium name="DOE Joint Genome Institute"/>
            <person name="Vesth T.C."/>
            <person name="Nybo J."/>
            <person name="Theobald S."/>
            <person name="Brandl J."/>
            <person name="Frisvad J.C."/>
            <person name="Nielsen K.F."/>
            <person name="Lyhne E.K."/>
            <person name="Kogle M.E."/>
            <person name="Kuo A."/>
            <person name="Riley R."/>
            <person name="Clum A."/>
            <person name="Nolan M."/>
            <person name="Lipzen A."/>
            <person name="Salamov A."/>
            <person name="Henrissat B."/>
            <person name="Wiebenga A."/>
            <person name="De vries R.P."/>
            <person name="Grigoriev I.V."/>
            <person name="Mortensen U.H."/>
            <person name="Andersen M.R."/>
            <person name="Baker S.E."/>
        </authorList>
    </citation>
    <scope>NUCLEOTIDE SEQUENCE [LARGE SCALE GENOMIC DNA]</scope>
    <source>
        <strain evidence="1 2">CBS 101889</strain>
    </source>
</reference>
<sequence>MGFPKTRGPDSVVMVRDKLVVRQGKVCDPWSRTRAQSSEILGNRMASLVLRTKAWVGILFPPRSTFRRRFSPSAHIIGSSTLCTYSFRGTFNLSRVRFEVGLDGGMEGEERGLRGGRQEKGKSLPGQIKKWANEKRPSRAVAESGRPSVLHPSIHFDISPSLVGWEGRGVDAGLSTGGGVDGGGHWRSTEYGVDHVFPVGPGTVPITAQGLDEHSDRGQAFESAKGSQPVVASPAMYEGSDVEVIAPFVLSSDIPHARNWAQFKDSFNSDLGLSLSSLPLPTHIEKRRQWAFHSSQLAPMVSGSLFSLFIPPVDTKFIACDVFELRTSSLGQLLT</sequence>
<dbReference type="RefSeq" id="XP_025552953.1">
    <property type="nucleotide sequence ID" value="XM_025700517.1"/>
</dbReference>
<evidence type="ECO:0000313" key="1">
    <source>
        <dbReference type="EMBL" id="RAL13799.1"/>
    </source>
</evidence>
<name>A0A395I291_ASPHC</name>
<gene>
    <name evidence="1" type="ORF">BO97DRAFT_476956</name>
</gene>
<organism evidence="1 2">
    <name type="scientific">Aspergillus homomorphus (strain CBS 101889)</name>
    <dbReference type="NCBI Taxonomy" id="1450537"/>
    <lineage>
        <taxon>Eukaryota</taxon>
        <taxon>Fungi</taxon>
        <taxon>Dikarya</taxon>
        <taxon>Ascomycota</taxon>
        <taxon>Pezizomycotina</taxon>
        <taxon>Eurotiomycetes</taxon>
        <taxon>Eurotiomycetidae</taxon>
        <taxon>Eurotiales</taxon>
        <taxon>Aspergillaceae</taxon>
        <taxon>Aspergillus</taxon>
        <taxon>Aspergillus subgen. Circumdati</taxon>
    </lineage>
</organism>
<protein>
    <submittedName>
        <fullName evidence="1">Uncharacterized protein</fullName>
    </submittedName>
</protein>
<proteinExistence type="predicted"/>
<dbReference type="GeneID" id="37204806"/>
<dbReference type="AlphaFoldDB" id="A0A395I291"/>
<dbReference type="VEuPathDB" id="FungiDB:BO97DRAFT_476956"/>
<accession>A0A395I291</accession>
<keyword evidence="2" id="KW-1185">Reference proteome</keyword>
<dbReference type="EMBL" id="KZ824277">
    <property type="protein sequence ID" value="RAL13799.1"/>
    <property type="molecule type" value="Genomic_DNA"/>
</dbReference>
<dbReference type="Proteomes" id="UP000248961">
    <property type="component" value="Unassembled WGS sequence"/>
</dbReference>
<evidence type="ECO:0000313" key="2">
    <source>
        <dbReference type="Proteomes" id="UP000248961"/>
    </source>
</evidence>